<dbReference type="InterPro" id="IPR003961">
    <property type="entry name" value="FN3_dom"/>
</dbReference>
<gene>
    <name evidence="4" type="primary">LOC109481472</name>
</gene>
<dbReference type="AlphaFoldDB" id="A0A6P4ZZZ2"/>
<feature type="domain" description="Fibronectin type-III" evidence="2">
    <location>
        <begin position="49"/>
        <end position="141"/>
    </location>
</feature>
<dbReference type="CDD" id="cd00063">
    <property type="entry name" value="FN3"/>
    <property type="match status" value="2"/>
</dbReference>
<dbReference type="Proteomes" id="UP000515135">
    <property type="component" value="Unplaced"/>
</dbReference>
<protein>
    <submittedName>
        <fullName evidence="4">Fibronectin-like</fullName>
    </submittedName>
</protein>
<accession>A0A6P4ZZZ2</accession>
<dbReference type="PANTHER" id="PTHR46708">
    <property type="entry name" value="TENASCIN"/>
    <property type="match status" value="1"/>
</dbReference>
<dbReference type="Gene3D" id="2.60.40.10">
    <property type="entry name" value="Immunoglobulins"/>
    <property type="match status" value="2"/>
</dbReference>
<dbReference type="KEGG" id="bbel:109481472"/>
<dbReference type="Pfam" id="PF00041">
    <property type="entry name" value="fn3"/>
    <property type="match status" value="2"/>
</dbReference>
<reference evidence="4" key="1">
    <citation type="submission" date="2025-08" db="UniProtKB">
        <authorList>
            <consortium name="RefSeq"/>
        </authorList>
    </citation>
    <scope>IDENTIFICATION</scope>
    <source>
        <tissue evidence="4">Gonad</tissue>
    </source>
</reference>
<keyword evidence="1" id="KW-0677">Repeat</keyword>
<dbReference type="GeneID" id="109481472"/>
<name>A0A6P4ZZZ2_BRABE</name>
<evidence type="ECO:0000256" key="1">
    <source>
        <dbReference type="ARBA" id="ARBA00022737"/>
    </source>
</evidence>
<dbReference type="PROSITE" id="PS50853">
    <property type="entry name" value="FN3"/>
    <property type="match status" value="2"/>
</dbReference>
<evidence type="ECO:0000259" key="2">
    <source>
        <dbReference type="PROSITE" id="PS50853"/>
    </source>
</evidence>
<dbReference type="InterPro" id="IPR013783">
    <property type="entry name" value="Ig-like_fold"/>
</dbReference>
<evidence type="ECO:0000313" key="3">
    <source>
        <dbReference type="Proteomes" id="UP000515135"/>
    </source>
</evidence>
<dbReference type="RefSeq" id="XP_019639614.1">
    <property type="nucleotide sequence ID" value="XM_019784055.1"/>
</dbReference>
<dbReference type="OrthoDB" id="10253954at2759"/>
<dbReference type="InterPro" id="IPR036116">
    <property type="entry name" value="FN3_sf"/>
</dbReference>
<sequence length="229" mass="25021">MTTNVGPDIERSVLQDVQADREYKVTVVAVGVYENSSPVEMTCATSTPPPEDFRATDVTETSITVSWKLRTNSLAIGHRVWITRSDTAENLFTQFVASGQTYVIFDHLSPATEYMISATSINRYNEGPETSLTVATRTDSPMALDVVHKTTNSVLISWLPPKAALTAYNITYTKEGRGLRTSIMLSGDVDNCEVTGLIPGTRYDIELVAVSRFGRSLAASTSFVTGTYT</sequence>
<dbReference type="SUPFAM" id="SSF49265">
    <property type="entry name" value="Fibronectin type III"/>
    <property type="match status" value="2"/>
</dbReference>
<feature type="domain" description="Fibronectin type-III" evidence="2">
    <location>
        <begin position="142"/>
        <end position="229"/>
    </location>
</feature>
<proteinExistence type="predicted"/>
<keyword evidence="3" id="KW-1185">Reference proteome</keyword>
<dbReference type="SMART" id="SM00060">
    <property type="entry name" value="FN3"/>
    <property type="match status" value="2"/>
</dbReference>
<evidence type="ECO:0000313" key="4">
    <source>
        <dbReference type="RefSeq" id="XP_019639614.1"/>
    </source>
</evidence>
<organism evidence="3 4">
    <name type="scientific">Branchiostoma belcheri</name>
    <name type="common">Amphioxus</name>
    <dbReference type="NCBI Taxonomy" id="7741"/>
    <lineage>
        <taxon>Eukaryota</taxon>
        <taxon>Metazoa</taxon>
        <taxon>Chordata</taxon>
        <taxon>Cephalochordata</taxon>
        <taxon>Leptocardii</taxon>
        <taxon>Amphioxiformes</taxon>
        <taxon>Branchiostomatidae</taxon>
        <taxon>Branchiostoma</taxon>
    </lineage>
</organism>
<dbReference type="PANTHER" id="PTHR46708:SF2">
    <property type="entry name" value="FIBRONECTIN TYPE-III DOMAIN-CONTAINING PROTEIN"/>
    <property type="match status" value="1"/>
</dbReference>
<dbReference type="InterPro" id="IPR050991">
    <property type="entry name" value="ECM_Regulatory_Proteins"/>
</dbReference>